<evidence type="ECO:0000256" key="1">
    <source>
        <dbReference type="SAM" id="MobiDB-lite"/>
    </source>
</evidence>
<comment type="caution">
    <text evidence="4">The sequence shown here is derived from an EMBL/GenBank/DDBJ whole genome shotgun (WGS) entry which is preliminary data.</text>
</comment>
<gene>
    <name evidence="4" type="ORF">N658DRAFT_559140</name>
</gene>
<evidence type="ECO:0000256" key="3">
    <source>
        <dbReference type="SAM" id="SignalP"/>
    </source>
</evidence>
<evidence type="ECO:0000313" key="4">
    <source>
        <dbReference type="EMBL" id="KAK4100948.1"/>
    </source>
</evidence>
<feature type="region of interest" description="Disordered" evidence="1">
    <location>
        <begin position="375"/>
        <end position="435"/>
    </location>
</feature>
<keyword evidence="2" id="KW-0472">Membrane</keyword>
<organism evidence="4 5">
    <name type="scientific">Parathielavia hyrcaniae</name>
    <dbReference type="NCBI Taxonomy" id="113614"/>
    <lineage>
        <taxon>Eukaryota</taxon>
        <taxon>Fungi</taxon>
        <taxon>Dikarya</taxon>
        <taxon>Ascomycota</taxon>
        <taxon>Pezizomycotina</taxon>
        <taxon>Sordariomycetes</taxon>
        <taxon>Sordariomycetidae</taxon>
        <taxon>Sordariales</taxon>
        <taxon>Chaetomiaceae</taxon>
        <taxon>Parathielavia</taxon>
    </lineage>
</organism>
<feature type="compositionally biased region" description="Low complexity" evidence="1">
    <location>
        <begin position="375"/>
        <end position="385"/>
    </location>
</feature>
<feature type="transmembrane region" description="Helical" evidence="2">
    <location>
        <begin position="445"/>
        <end position="467"/>
    </location>
</feature>
<keyword evidence="2" id="KW-1133">Transmembrane helix</keyword>
<name>A0AAN6T150_9PEZI</name>
<feature type="chain" id="PRO_5042890844" evidence="3">
    <location>
        <begin position="21"/>
        <end position="484"/>
    </location>
</feature>
<dbReference type="EMBL" id="MU863637">
    <property type="protein sequence ID" value="KAK4100948.1"/>
    <property type="molecule type" value="Genomic_DNA"/>
</dbReference>
<accession>A0AAN6T150</accession>
<sequence>MLSILATVIPLGLLLQTASGTGEHDKHTTSTSVGVSTIVDYVTVIETKTSTHWVDVSINSTVVNTITLCSTEIETITLTDTVVESETTTITNTTRTTTTDTDSVTLTETKTTATTTTTTDTTATTETTTDTTATTETTTDTTAITKTTTDTTATTETTYTTRTIFSTTYDPCPKSCSISADTVRLFFWPTDRPFTYPSTHVHPTFGYTFTSPSVYMLIPTAVGTNQAGATVGPSTTSWILPLQLHEVSTISGDATRQLALSDLRTDCPQNVAVADPTAIAELDPRCNPVLAAPTQVRSWAYPCNACGPFGLFDPPYAVPALTGGLVEPTTVDEMTSVTSTVVDFVTPTAATTAMASSAGEVSGTGTSTGTVVGTGVVESGTAGASGSSGGDGSGLRSTSTVLGVTPDEGASVTGGEPSSSLGATTSTVTATAAGSRPGLGRELGIIWLVPVLGAVAVMAWLCSSFYFNSFARSNSNRDITMDGG</sequence>
<feature type="signal peptide" evidence="3">
    <location>
        <begin position="1"/>
        <end position="20"/>
    </location>
</feature>
<evidence type="ECO:0000256" key="2">
    <source>
        <dbReference type="SAM" id="Phobius"/>
    </source>
</evidence>
<keyword evidence="5" id="KW-1185">Reference proteome</keyword>
<feature type="compositionally biased region" description="Low complexity" evidence="1">
    <location>
        <begin position="418"/>
        <end position="435"/>
    </location>
</feature>
<keyword evidence="2" id="KW-0812">Transmembrane</keyword>
<keyword evidence="3" id="KW-0732">Signal</keyword>
<evidence type="ECO:0000313" key="5">
    <source>
        <dbReference type="Proteomes" id="UP001305647"/>
    </source>
</evidence>
<reference evidence="4" key="2">
    <citation type="submission" date="2023-05" db="EMBL/GenBank/DDBJ databases">
        <authorList>
            <consortium name="Lawrence Berkeley National Laboratory"/>
            <person name="Steindorff A."/>
            <person name="Hensen N."/>
            <person name="Bonometti L."/>
            <person name="Westerberg I."/>
            <person name="Brannstrom I.O."/>
            <person name="Guillou S."/>
            <person name="Cros-Aarteil S."/>
            <person name="Calhoun S."/>
            <person name="Haridas S."/>
            <person name="Kuo A."/>
            <person name="Mondo S."/>
            <person name="Pangilinan J."/>
            <person name="Riley R."/>
            <person name="Labutti K."/>
            <person name="Andreopoulos B."/>
            <person name="Lipzen A."/>
            <person name="Chen C."/>
            <person name="Yanf M."/>
            <person name="Daum C."/>
            <person name="Ng V."/>
            <person name="Clum A."/>
            <person name="Ohm R."/>
            <person name="Martin F."/>
            <person name="Silar P."/>
            <person name="Natvig D."/>
            <person name="Lalanne C."/>
            <person name="Gautier V."/>
            <person name="Ament-Velasquez S.L."/>
            <person name="Kruys A."/>
            <person name="Hutchinson M.I."/>
            <person name="Powell A.J."/>
            <person name="Barry K."/>
            <person name="Miller A.N."/>
            <person name="Grigoriev I.V."/>
            <person name="Debuchy R."/>
            <person name="Gladieux P."/>
            <person name="Thoren M.H."/>
            <person name="Johannesson H."/>
        </authorList>
    </citation>
    <scope>NUCLEOTIDE SEQUENCE</scope>
    <source>
        <strain evidence="4">CBS 757.83</strain>
    </source>
</reference>
<reference evidence="4" key="1">
    <citation type="journal article" date="2023" name="Mol. Phylogenet. Evol.">
        <title>Genome-scale phylogeny and comparative genomics of the fungal order Sordariales.</title>
        <authorList>
            <person name="Hensen N."/>
            <person name="Bonometti L."/>
            <person name="Westerberg I."/>
            <person name="Brannstrom I.O."/>
            <person name="Guillou S."/>
            <person name="Cros-Aarteil S."/>
            <person name="Calhoun S."/>
            <person name="Haridas S."/>
            <person name="Kuo A."/>
            <person name="Mondo S."/>
            <person name="Pangilinan J."/>
            <person name="Riley R."/>
            <person name="LaButti K."/>
            <person name="Andreopoulos B."/>
            <person name="Lipzen A."/>
            <person name="Chen C."/>
            <person name="Yan M."/>
            <person name="Daum C."/>
            <person name="Ng V."/>
            <person name="Clum A."/>
            <person name="Steindorff A."/>
            <person name="Ohm R.A."/>
            <person name="Martin F."/>
            <person name="Silar P."/>
            <person name="Natvig D.O."/>
            <person name="Lalanne C."/>
            <person name="Gautier V."/>
            <person name="Ament-Velasquez S.L."/>
            <person name="Kruys A."/>
            <person name="Hutchinson M.I."/>
            <person name="Powell A.J."/>
            <person name="Barry K."/>
            <person name="Miller A.N."/>
            <person name="Grigoriev I.V."/>
            <person name="Debuchy R."/>
            <person name="Gladieux P."/>
            <person name="Hiltunen Thoren M."/>
            <person name="Johannesson H."/>
        </authorList>
    </citation>
    <scope>NUCLEOTIDE SEQUENCE</scope>
    <source>
        <strain evidence="4">CBS 757.83</strain>
    </source>
</reference>
<dbReference type="Proteomes" id="UP001305647">
    <property type="component" value="Unassembled WGS sequence"/>
</dbReference>
<protein>
    <submittedName>
        <fullName evidence="4">Uncharacterized protein</fullName>
    </submittedName>
</protein>
<dbReference type="AlphaFoldDB" id="A0AAN6T150"/>
<proteinExistence type="predicted"/>